<dbReference type="InterPro" id="IPR032675">
    <property type="entry name" value="LRR_dom_sf"/>
</dbReference>
<dbReference type="InterPro" id="IPR011009">
    <property type="entry name" value="Kinase-like_dom_sf"/>
</dbReference>
<dbReference type="EMBL" id="CAMAPE010000038">
    <property type="protein sequence ID" value="CAH9101814.1"/>
    <property type="molecule type" value="Genomic_DNA"/>
</dbReference>
<keyword evidence="7" id="KW-0547">Nucleotide-binding</keyword>
<dbReference type="PANTHER" id="PTHR48007">
    <property type="entry name" value="LEUCINE-RICH REPEAT RECEPTOR-LIKE PROTEIN KINASE PXC1"/>
    <property type="match status" value="1"/>
</dbReference>
<dbReference type="SUPFAM" id="SSF52058">
    <property type="entry name" value="L domain-like"/>
    <property type="match status" value="1"/>
</dbReference>
<dbReference type="InterPro" id="IPR013210">
    <property type="entry name" value="LRR_N_plant-typ"/>
</dbReference>
<feature type="domain" description="Protein kinase" evidence="11">
    <location>
        <begin position="350"/>
        <end position="629"/>
    </location>
</feature>
<keyword evidence="3 9" id="KW-0812">Transmembrane</keyword>
<evidence type="ECO:0000256" key="2">
    <source>
        <dbReference type="ARBA" id="ARBA00022614"/>
    </source>
</evidence>
<dbReference type="InterPro" id="IPR046959">
    <property type="entry name" value="PRK1-6/SRF4-like"/>
</dbReference>
<evidence type="ECO:0000256" key="10">
    <source>
        <dbReference type="SAM" id="SignalP"/>
    </source>
</evidence>
<dbReference type="InterPro" id="IPR001245">
    <property type="entry name" value="Ser-Thr/Tyr_kinase_cat_dom"/>
</dbReference>
<feature type="binding site" evidence="7">
    <location>
        <position position="378"/>
    </location>
    <ligand>
        <name>ATP</name>
        <dbReference type="ChEBI" id="CHEBI:30616"/>
    </ligand>
</feature>
<comment type="subcellular location">
    <subcellularLocation>
        <location evidence="1">Membrane</location>
    </subcellularLocation>
</comment>
<evidence type="ECO:0000313" key="12">
    <source>
        <dbReference type="EMBL" id="CAH9101814.1"/>
    </source>
</evidence>
<evidence type="ECO:0000313" key="13">
    <source>
        <dbReference type="Proteomes" id="UP001152484"/>
    </source>
</evidence>
<dbReference type="InterPro" id="IPR001611">
    <property type="entry name" value="Leu-rich_rpt"/>
</dbReference>
<comment type="caution">
    <text evidence="12">The sequence shown here is derived from an EMBL/GenBank/DDBJ whole genome shotgun (WGS) entry which is preliminary data.</text>
</comment>
<dbReference type="GO" id="GO:0005524">
    <property type="term" value="F:ATP binding"/>
    <property type="evidence" value="ECO:0007669"/>
    <property type="project" value="UniProtKB-UniRule"/>
</dbReference>
<keyword evidence="4" id="KW-0677">Repeat</keyword>
<protein>
    <recommendedName>
        <fullName evidence="11">Protein kinase domain-containing protein</fullName>
    </recommendedName>
</protein>
<accession>A0A9P1EFH9</accession>
<reference evidence="12" key="1">
    <citation type="submission" date="2022-07" db="EMBL/GenBank/DDBJ databases">
        <authorList>
            <person name="Macas J."/>
            <person name="Novak P."/>
            <person name="Neumann P."/>
        </authorList>
    </citation>
    <scope>NUCLEOTIDE SEQUENCE</scope>
</reference>
<keyword evidence="10" id="KW-0732">Signal</keyword>
<keyword evidence="2" id="KW-0433">Leucine-rich repeat</keyword>
<dbReference type="Pfam" id="PF13855">
    <property type="entry name" value="LRR_8"/>
    <property type="match status" value="1"/>
</dbReference>
<dbReference type="Proteomes" id="UP001152484">
    <property type="component" value="Unassembled WGS sequence"/>
</dbReference>
<dbReference type="Pfam" id="PF07714">
    <property type="entry name" value="PK_Tyr_Ser-Thr"/>
    <property type="match status" value="1"/>
</dbReference>
<dbReference type="Gene3D" id="3.30.200.20">
    <property type="entry name" value="Phosphorylase Kinase, domain 1"/>
    <property type="match status" value="1"/>
</dbReference>
<evidence type="ECO:0000256" key="3">
    <source>
        <dbReference type="ARBA" id="ARBA00022692"/>
    </source>
</evidence>
<dbReference type="PROSITE" id="PS00107">
    <property type="entry name" value="PROTEIN_KINASE_ATP"/>
    <property type="match status" value="1"/>
</dbReference>
<proteinExistence type="predicted"/>
<evidence type="ECO:0000256" key="8">
    <source>
        <dbReference type="SAM" id="MobiDB-lite"/>
    </source>
</evidence>
<name>A0A9P1EFH9_CUSEU</name>
<dbReference type="PANTHER" id="PTHR48007:SF64">
    <property type="entry name" value="POLLEN RECEPTOR-LIKE KINASE 1"/>
    <property type="match status" value="1"/>
</dbReference>
<dbReference type="InterPro" id="IPR000719">
    <property type="entry name" value="Prot_kinase_dom"/>
</dbReference>
<evidence type="ECO:0000256" key="1">
    <source>
        <dbReference type="ARBA" id="ARBA00004370"/>
    </source>
</evidence>
<dbReference type="InterPro" id="IPR017441">
    <property type="entry name" value="Protein_kinase_ATP_BS"/>
</dbReference>
<sequence length="642" mass="70589">MSHHNSQIKILYFTRLLVVLIHLRLAWRQSFAISEADTLLKFRESLNNAIALSNWNPSRGPPCEGPRSNWDGVMCENGGRVLGLNLNGKGLGGDLDVGALTELTSLRVFGAMNNSFEGPLPSFKKLGSLKHLYLSHNKFSGEIKSNEFEGMNSLKKLHLAGNGFVGPIPGSLATLGKLVELMLENNKFDGKIPDFKQERFTLVNFSNNLLEGQIPIAFSHLNASSFAGNVGLCGLPLKPCVNNPKLPTSTIVIVGISLAAALVAIVAVIIILTSRKRFPAPEEGASISQAAGLRTSPLDELDRTEKGSAAASSSPECPMMSPEGRKPEPSLKLTFLVDGGERFDLADLLNASAEMLGSGVFGSTYKAALGPGSTMVVKRFKHMNNVGKEDFHEHMRRLGRLSNHNLLSTVAFYYRKEEKLLVSHFAPNMSLAFHLHGNNKCEVKCDSRLDWQTRLRIVKGVARGLSYLYTELPSLTAPHGHLKSTNVLLNGSFEPLLNDYGLLPVVNLEHAQKHMVAYKSPEYRQGKRITKKTDVWALGILILEILTGKYSENYFLQQGKAGIDSDLATWVESVMSDGSLEEVFDKDMVVNGGCDREMRKLLRIGMSCCEVDVEKRWDIKEAVKSIEELGEGGREEDAKLIN</sequence>
<gene>
    <name evidence="12" type="ORF">CEURO_LOCUS15563</name>
</gene>
<dbReference type="SUPFAM" id="SSF56112">
    <property type="entry name" value="Protein kinase-like (PK-like)"/>
    <property type="match status" value="1"/>
</dbReference>
<evidence type="ECO:0000256" key="6">
    <source>
        <dbReference type="ARBA" id="ARBA00023136"/>
    </source>
</evidence>
<dbReference type="AlphaFoldDB" id="A0A9P1EFH9"/>
<evidence type="ECO:0000256" key="9">
    <source>
        <dbReference type="SAM" id="Phobius"/>
    </source>
</evidence>
<dbReference type="GO" id="GO:0016020">
    <property type="term" value="C:membrane"/>
    <property type="evidence" value="ECO:0007669"/>
    <property type="project" value="UniProtKB-SubCell"/>
</dbReference>
<feature type="chain" id="PRO_5040317165" description="Protein kinase domain-containing protein" evidence="10">
    <location>
        <begin position="33"/>
        <end position="642"/>
    </location>
</feature>
<keyword evidence="6 9" id="KW-0472">Membrane</keyword>
<dbReference type="Gene3D" id="3.80.10.10">
    <property type="entry name" value="Ribonuclease Inhibitor"/>
    <property type="match status" value="2"/>
</dbReference>
<dbReference type="Pfam" id="PF08263">
    <property type="entry name" value="LRRNT_2"/>
    <property type="match status" value="1"/>
</dbReference>
<dbReference type="Gene3D" id="1.10.510.10">
    <property type="entry name" value="Transferase(Phosphotransferase) domain 1"/>
    <property type="match status" value="1"/>
</dbReference>
<organism evidence="12 13">
    <name type="scientific">Cuscuta europaea</name>
    <name type="common">European dodder</name>
    <dbReference type="NCBI Taxonomy" id="41803"/>
    <lineage>
        <taxon>Eukaryota</taxon>
        <taxon>Viridiplantae</taxon>
        <taxon>Streptophyta</taxon>
        <taxon>Embryophyta</taxon>
        <taxon>Tracheophyta</taxon>
        <taxon>Spermatophyta</taxon>
        <taxon>Magnoliopsida</taxon>
        <taxon>eudicotyledons</taxon>
        <taxon>Gunneridae</taxon>
        <taxon>Pentapetalae</taxon>
        <taxon>asterids</taxon>
        <taxon>lamiids</taxon>
        <taxon>Solanales</taxon>
        <taxon>Convolvulaceae</taxon>
        <taxon>Cuscuteae</taxon>
        <taxon>Cuscuta</taxon>
        <taxon>Cuscuta subgen. Cuscuta</taxon>
    </lineage>
</organism>
<feature type="signal peptide" evidence="10">
    <location>
        <begin position="1"/>
        <end position="32"/>
    </location>
</feature>
<evidence type="ECO:0000259" key="11">
    <source>
        <dbReference type="PROSITE" id="PS50011"/>
    </source>
</evidence>
<dbReference type="PROSITE" id="PS50011">
    <property type="entry name" value="PROTEIN_KINASE_DOM"/>
    <property type="match status" value="1"/>
</dbReference>
<evidence type="ECO:0000256" key="7">
    <source>
        <dbReference type="PROSITE-ProRule" id="PRU10141"/>
    </source>
</evidence>
<feature type="region of interest" description="Disordered" evidence="8">
    <location>
        <begin position="296"/>
        <end position="327"/>
    </location>
</feature>
<keyword evidence="7" id="KW-0067">ATP-binding</keyword>
<keyword evidence="5 9" id="KW-1133">Transmembrane helix</keyword>
<evidence type="ECO:0000256" key="4">
    <source>
        <dbReference type="ARBA" id="ARBA00022737"/>
    </source>
</evidence>
<keyword evidence="13" id="KW-1185">Reference proteome</keyword>
<feature type="transmembrane region" description="Helical" evidence="9">
    <location>
        <begin position="251"/>
        <end position="272"/>
    </location>
</feature>
<evidence type="ECO:0000256" key="5">
    <source>
        <dbReference type="ARBA" id="ARBA00022989"/>
    </source>
</evidence>
<dbReference type="OrthoDB" id="418615at2759"/>
<dbReference type="GO" id="GO:0004672">
    <property type="term" value="F:protein kinase activity"/>
    <property type="evidence" value="ECO:0007669"/>
    <property type="project" value="InterPro"/>
</dbReference>